<dbReference type="PRINTS" id="PR00511">
    <property type="entry name" value="TEKTIN"/>
</dbReference>
<proteinExistence type="inferred from homology"/>
<gene>
    <name evidence="5" type="ORF">TTAC_LOCUS1678</name>
</gene>
<keyword evidence="2" id="KW-0963">Cytoplasm</keyword>
<comment type="subcellular location">
    <subcellularLocation>
        <location evidence="3">Cytoplasm</location>
        <location evidence="3">Cytoskeleton</location>
        <location evidence="3">Cilium axoneme</location>
    </subcellularLocation>
</comment>
<evidence type="ECO:0000313" key="7">
    <source>
        <dbReference type="WBParaSite" id="TTAC_0000169101-mRNA-1"/>
    </source>
</evidence>
<keyword evidence="4" id="KW-0175">Coiled coil</keyword>
<keyword evidence="6" id="KW-1185">Reference proteome</keyword>
<evidence type="ECO:0000256" key="3">
    <source>
        <dbReference type="RuleBase" id="RU367040"/>
    </source>
</evidence>
<dbReference type="AlphaFoldDB" id="A0A0R3WLQ3"/>
<dbReference type="EMBL" id="UYWX01000441">
    <property type="protein sequence ID" value="VDM18382.1"/>
    <property type="molecule type" value="Genomic_DNA"/>
</dbReference>
<dbReference type="Pfam" id="PF03148">
    <property type="entry name" value="Tektin"/>
    <property type="match status" value="1"/>
</dbReference>
<feature type="coiled-coil region" evidence="4">
    <location>
        <begin position="116"/>
        <end position="223"/>
    </location>
</feature>
<organism evidence="7">
    <name type="scientific">Hydatigena taeniaeformis</name>
    <name type="common">Feline tapeworm</name>
    <name type="synonym">Taenia taeniaeformis</name>
    <dbReference type="NCBI Taxonomy" id="6205"/>
    <lineage>
        <taxon>Eukaryota</taxon>
        <taxon>Metazoa</taxon>
        <taxon>Spiralia</taxon>
        <taxon>Lophotrochozoa</taxon>
        <taxon>Platyhelminthes</taxon>
        <taxon>Cestoda</taxon>
        <taxon>Eucestoda</taxon>
        <taxon>Cyclophyllidea</taxon>
        <taxon>Taeniidae</taxon>
        <taxon>Hydatigera</taxon>
    </lineage>
</organism>
<evidence type="ECO:0000256" key="2">
    <source>
        <dbReference type="ARBA" id="ARBA00022490"/>
    </source>
</evidence>
<dbReference type="WBParaSite" id="TTAC_0000169101-mRNA-1">
    <property type="protein sequence ID" value="TTAC_0000169101-mRNA-1"/>
    <property type="gene ID" value="TTAC_0000169101"/>
</dbReference>
<dbReference type="GO" id="GO:0060294">
    <property type="term" value="P:cilium movement involved in cell motility"/>
    <property type="evidence" value="ECO:0007669"/>
    <property type="project" value="UniProtKB-UniRule"/>
</dbReference>
<reference evidence="7" key="1">
    <citation type="submission" date="2017-02" db="UniProtKB">
        <authorList>
            <consortium name="WormBaseParasite"/>
        </authorList>
    </citation>
    <scope>IDENTIFICATION</scope>
</reference>
<evidence type="ECO:0000256" key="1">
    <source>
        <dbReference type="ARBA" id="ARBA00007209"/>
    </source>
</evidence>
<dbReference type="PANTHER" id="PTHR19960">
    <property type="entry name" value="TEKTIN"/>
    <property type="match status" value="1"/>
</dbReference>
<comment type="similarity">
    <text evidence="1 3">Belongs to the tektin family.</text>
</comment>
<dbReference type="OrthoDB" id="9886517at2759"/>
<protein>
    <recommendedName>
        <fullName evidence="3">Tektin</fullName>
    </recommendedName>
</protein>
<sequence length="280" mass="31475">MMSLWSYSGEALFLLNRLNRAALHDLEADKARKFRALQLDESAHSMHNSSAHISYYEGVECIDQTQSVPETWNKQVSDLIQRSQSERAASRMLRERIAKGIAHASKTLSDMWEAVNAAFAQRIRELTDARNQLQASLGKTLQAIFDTEKEIEDLKKAIKDKEEYLKTATSRLNTRLLRPGMENCRDPAMVHLICEVKQLKAAIEELTNQLRRAEGVLQELLHLRTAKEGEIACKNNSLFIDRERCLALRTQWPGGPTAGAANAIPCPGNIVSSVQVCTCK</sequence>
<dbReference type="GO" id="GO:0060271">
    <property type="term" value="P:cilium assembly"/>
    <property type="evidence" value="ECO:0007669"/>
    <property type="project" value="UniProtKB-UniRule"/>
</dbReference>
<evidence type="ECO:0000313" key="5">
    <source>
        <dbReference type="EMBL" id="VDM18382.1"/>
    </source>
</evidence>
<name>A0A0R3WLQ3_HYDTA</name>
<keyword evidence="3" id="KW-0282">Flagellum</keyword>
<keyword evidence="3" id="KW-0966">Cell projection</keyword>
<dbReference type="STRING" id="6205.A0A0R3WLQ3"/>
<dbReference type="InterPro" id="IPR048256">
    <property type="entry name" value="Tektin-like"/>
</dbReference>
<evidence type="ECO:0000313" key="6">
    <source>
        <dbReference type="Proteomes" id="UP000274429"/>
    </source>
</evidence>
<keyword evidence="3" id="KW-0969">Cilium</keyword>
<dbReference type="GO" id="GO:0005634">
    <property type="term" value="C:nucleus"/>
    <property type="evidence" value="ECO:0007669"/>
    <property type="project" value="TreeGrafter"/>
</dbReference>
<dbReference type="InterPro" id="IPR000435">
    <property type="entry name" value="Tektins"/>
</dbReference>
<dbReference type="GO" id="GO:0005930">
    <property type="term" value="C:axoneme"/>
    <property type="evidence" value="ECO:0007669"/>
    <property type="project" value="UniProtKB-SubCell"/>
</dbReference>
<reference evidence="5 6" key="2">
    <citation type="submission" date="2018-11" db="EMBL/GenBank/DDBJ databases">
        <authorList>
            <consortium name="Pathogen Informatics"/>
        </authorList>
    </citation>
    <scope>NUCLEOTIDE SEQUENCE [LARGE SCALE GENOMIC DNA]</scope>
</reference>
<dbReference type="Proteomes" id="UP000274429">
    <property type="component" value="Unassembled WGS sequence"/>
</dbReference>
<dbReference type="PANTHER" id="PTHR19960:SF11">
    <property type="entry name" value="TEKTIN"/>
    <property type="match status" value="1"/>
</dbReference>
<evidence type="ECO:0000256" key="4">
    <source>
        <dbReference type="SAM" id="Coils"/>
    </source>
</evidence>
<dbReference type="GO" id="GO:0015630">
    <property type="term" value="C:microtubule cytoskeleton"/>
    <property type="evidence" value="ECO:0007669"/>
    <property type="project" value="UniProtKB-UniRule"/>
</dbReference>
<accession>A0A0R3WLQ3</accession>